<evidence type="ECO:0000313" key="6">
    <source>
        <dbReference type="Proteomes" id="UP000789390"/>
    </source>
</evidence>
<feature type="repeat" description="ANK" evidence="3">
    <location>
        <begin position="156"/>
        <end position="188"/>
    </location>
</feature>
<dbReference type="OrthoDB" id="6346951at2759"/>
<gene>
    <name evidence="5" type="ORF">DGAL_LOCUS11060</name>
</gene>
<dbReference type="PANTHER" id="PTHR24171">
    <property type="entry name" value="ANKYRIN REPEAT DOMAIN-CONTAINING PROTEIN 39-RELATED"/>
    <property type="match status" value="1"/>
</dbReference>
<evidence type="ECO:0008006" key="7">
    <source>
        <dbReference type="Google" id="ProtNLM"/>
    </source>
</evidence>
<protein>
    <recommendedName>
        <fullName evidence="7">Ankyrin repeat domain-containing protein 54</fullName>
    </recommendedName>
</protein>
<feature type="region of interest" description="Disordered" evidence="4">
    <location>
        <begin position="1"/>
        <end position="31"/>
    </location>
</feature>
<feature type="repeat" description="ANK" evidence="3">
    <location>
        <begin position="123"/>
        <end position="155"/>
    </location>
</feature>
<keyword evidence="2 3" id="KW-0040">ANK repeat</keyword>
<evidence type="ECO:0000256" key="3">
    <source>
        <dbReference type="PROSITE-ProRule" id="PRU00023"/>
    </source>
</evidence>
<dbReference type="InterPro" id="IPR036770">
    <property type="entry name" value="Ankyrin_rpt-contain_sf"/>
</dbReference>
<dbReference type="PROSITE" id="PS50088">
    <property type="entry name" value="ANK_REPEAT"/>
    <property type="match status" value="3"/>
</dbReference>
<feature type="repeat" description="ANK" evidence="3">
    <location>
        <begin position="189"/>
        <end position="221"/>
    </location>
</feature>
<accession>A0A8J2WQJ0</accession>
<dbReference type="Gene3D" id="1.25.40.20">
    <property type="entry name" value="Ankyrin repeat-containing domain"/>
    <property type="match status" value="3"/>
</dbReference>
<sequence length="321" mass="35721">MAAVDSGVETESESFNEDSSNSLPSTPKVEDEGLHGVKQKVHVSKPVVQQFSVDPPAGLSFENLRPCLNFGQGYEAQMLGQNYPNAVGLPSFNCKMRASRGVRVVRFYQQSNARSWSKWKLYLGERKLRLAANTNDLDRLKTLLDSGIDPKSCDEFLRTALHLAASKGYTEVVRLLLHYGADPNQIDSLGNTPLHLAVCTNHVSVVTLLLRSGANLRLLDRMGRNPLQLAESKLKLLQKRNIGENFMQIHCEVLQVVEMLKTYLEKTGQDDEAELMKSFSERLTLNNNSVGSNNNNNDMESSVKELLASLTALNLKKESDN</sequence>
<keyword evidence="1" id="KW-0677">Repeat</keyword>
<comment type="caution">
    <text evidence="5">The sequence shown here is derived from an EMBL/GenBank/DDBJ whole genome shotgun (WGS) entry which is preliminary data.</text>
</comment>
<name>A0A8J2WQJ0_9CRUS</name>
<dbReference type="EMBL" id="CAKKLH010000278">
    <property type="protein sequence ID" value="CAH0107727.1"/>
    <property type="molecule type" value="Genomic_DNA"/>
</dbReference>
<reference evidence="5" key="1">
    <citation type="submission" date="2021-11" db="EMBL/GenBank/DDBJ databases">
        <authorList>
            <person name="Schell T."/>
        </authorList>
    </citation>
    <scope>NUCLEOTIDE SEQUENCE</scope>
    <source>
        <strain evidence="5">M5</strain>
    </source>
</reference>
<organism evidence="5 6">
    <name type="scientific">Daphnia galeata</name>
    <dbReference type="NCBI Taxonomy" id="27404"/>
    <lineage>
        <taxon>Eukaryota</taxon>
        <taxon>Metazoa</taxon>
        <taxon>Ecdysozoa</taxon>
        <taxon>Arthropoda</taxon>
        <taxon>Crustacea</taxon>
        <taxon>Branchiopoda</taxon>
        <taxon>Diplostraca</taxon>
        <taxon>Cladocera</taxon>
        <taxon>Anomopoda</taxon>
        <taxon>Daphniidae</taxon>
        <taxon>Daphnia</taxon>
    </lineage>
</organism>
<dbReference type="PROSITE" id="PS50297">
    <property type="entry name" value="ANK_REP_REGION"/>
    <property type="match status" value="2"/>
</dbReference>
<dbReference type="SMART" id="SM00248">
    <property type="entry name" value="ANK"/>
    <property type="match status" value="3"/>
</dbReference>
<dbReference type="InterPro" id="IPR002110">
    <property type="entry name" value="Ankyrin_rpt"/>
</dbReference>
<proteinExistence type="predicted"/>
<evidence type="ECO:0000256" key="2">
    <source>
        <dbReference type="ARBA" id="ARBA00023043"/>
    </source>
</evidence>
<dbReference type="AlphaFoldDB" id="A0A8J2WQJ0"/>
<evidence type="ECO:0000313" key="5">
    <source>
        <dbReference type="EMBL" id="CAH0107727.1"/>
    </source>
</evidence>
<keyword evidence="6" id="KW-1185">Reference proteome</keyword>
<dbReference type="Pfam" id="PF12796">
    <property type="entry name" value="Ank_2"/>
    <property type="match status" value="1"/>
</dbReference>
<evidence type="ECO:0000256" key="4">
    <source>
        <dbReference type="SAM" id="MobiDB-lite"/>
    </source>
</evidence>
<evidence type="ECO:0000256" key="1">
    <source>
        <dbReference type="ARBA" id="ARBA00022737"/>
    </source>
</evidence>
<dbReference type="SUPFAM" id="SSF48403">
    <property type="entry name" value="Ankyrin repeat"/>
    <property type="match status" value="1"/>
</dbReference>
<dbReference type="Proteomes" id="UP000789390">
    <property type="component" value="Unassembled WGS sequence"/>
</dbReference>